<gene>
    <name evidence="1" type="ORF">F5147DRAFT_770403</name>
</gene>
<evidence type="ECO:0000313" key="2">
    <source>
        <dbReference type="Proteomes" id="UP000823399"/>
    </source>
</evidence>
<organism evidence="1 2">
    <name type="scientific">Suillus discolor</name>
    <dbReference type="NCBI Taxonomy" id="1912936"/>
    <lineage>
        <taxon>Eukaryota</taxon>
        <taxon>Fungi</taxon>
        <taxon>Dikarya</taxon>
        <taxon>Basidiomycota</taxon>
        <taxon>Agaricomycotina</taxon>
        <taxon>Agaricomycetes</taxon>
        <taxon>Agaricomycetidae</taxon>
        <taxon>Boletales</taxon>
        <taxon>Suillineae</taxon>
        <taxon>Suillaceae</taxon>
        <taxon>Suillus</taxon>
    </lineage>
</organism>
<dbReference type="OrthoDB" id="2691205at2759"/>
<dbReference type="AlphaFoldDB" id="A0A9P7FC10"/>
<proteinExistence type="predicted"/>
<dbReference type="RefSeq" id="XP_041296061.1">
    <property type="nucleotide sequence ID" value="XM_041441148.1"/>
</dbReference>
<keyword evidence="2" id="KW-1185">Reference proteome</keyword>
<dbReference type="GeneID" id="64703407"/>
<reference evidence="1" key="1">
    <citation type="journal article" date="2020" name="New Phytol.">
        <title>Comparative genomics reveals dynamic genome evolution in host specialist ectomycorrhizal fungi.</title>
        <authorList>
            <person name="Lofgren L.A."/>
            <person name="Nguyen N.H."/>
            <person name="Vilgalys R."/>
            <person name="Ruytinx J."/>
            <person name="Liao H.L."/>
            <person name="Branco S."/>
            <person name="Kuo A."/>
            <person name="LaButti K."/>
            <person name="Lipzen A."/>
            <person name="Andreopoulos W."/>
            <person name="Pangilinan J."/>
            <person name="Riley R."/>
            <person name="Hundley H."/>
            <person name="Na H."/>
            <person name="Barry K."/>
            <person name="Grigoriev I.V."/>
            <person name="Stajich J.E."/>
            <person name="Kennedy P.G."/>
        </authorList>
    </citation>
    <scope>NUCLEOTIDE SEQUENCE</scope>
    <source>
        <strain evidence="1">FC423</strain>
    </source>
</reference>
<comment type="caution">
    <text evidence="1">The sequence shown here is derived from an EMBL/GenBank/DDBJ whole genome shotgun (WGS) entry which is preliminary data.</text>
</comment>
<dbReference type="EMBL" id="JABBWM010000011">
    <property type="protein sequence ID" value="KAG2113767.1"/>
    <property type="molecule type" value="Genomic_DNA"/>
</dbReference>
<protein>
    <submittedName>
        <fullName evidence="1">Uncharacterized protein</fullName>
    </submittedName>
</protein>
<dbReference type="Proteomes" id="UP000823399">
    <property type="component" value="Unassembled WGS sequence"/>
</dbReference>
<evidence type="ECO:0000313" key="1">
    <source>
        <dbReference type="EMBL" id="KAG2113767.1"/>
    </source>
</evidence>
<name>A0A9P7FC10_9AGAM</name>
<sequence length="120" mass="13604">MARLRRTGKRSHSFHGQLATELEALAICQLACTEDEDDRFIGLAIAVLALAEKKRARSNRYGLRGSYNQPKSEDFLDILVYNGSERHFQAWFRILQNALVLQATRHITSSAMPASNKLEE</sequence>
<accession>A0A9P7FC10</accession>